<dbReference type="EMBL" id="FQXH01000010">
    <property type="protein sequence ID" value="SHH19677.1"/>
    <property type="molecule type" value="Genomic_DNA"/>
</dbReference>
<dbReference type="Proteomes" id="UP000242520">
    <property type="component" value="Unassembled WGS sequence"/>
</dbReference>
<dbReference type="RefSeq" id="WP_072724571.1">
    <property type="nucleotide sequence ID" value="NZ_FQXH01000010.1"/>
</dbReference>
<dbReference type="InterPro" id="IPR053967">
    <property type="entry name" value="LlgE_F_G-like_D1"/>
</dbReference>
<evidence type="ECO:0000256" key="2">
    <source>
        <dbReference type="RuleBase" id="RU362116"/>
    </source>
</evidence>
<feature type="domain" description="Flagellar basal-body/hook protein C-terminal" evidence="4">
    <location>
        <begin position="309"/>
        <end position="352"/>
    </location>
</feature>
<keyword evidence="6" id="KW-0969">Cilium</keyword>
<dbReference type="InterPro" id="IPR001444">
    <property type="entry name" value="Flag_bb_rod_N"/>
</dbReference>
<evidence type="ECO:0000313" key="6">
    <source>
        <dbReference type="EMBL" id="SHH19677.1"/>
    </source>
</evidence>
<gene>
    <name evidence="6" type="ORF">SAMN02744040_01175</name>
</gene>
<evidence type="ECO:0000259" key="3">
    <source>
        <dbReference type="Pfam" id="PF00460"/>
    </source>
</evidence>
<dbReference type="STRING" id="1123350.SAMN02744040_01175"/>
<accession>A0A1M5QZS1</accession>
<dbReference type="PROSITE" id="PS00588">
    <property type="entry name" value="FLAGELLA_BB_ROD"/>
    <property type="match status" value="1"/>
</dbReference>
<dbReference type="InterPro" id="IPR037925">
    <property type="entry name" value="FlgE/F/G-like"/>
</dbReference>
<keyword evidence="2" id="KW-0975">Bacterial flagellum</keyword>
<protein>
    <submittedName>
        <fullName evidence="6">Flagellar basal-body rod protein FlgG</fullName>
    </submittedName>
</protein>
<dbReference type="OrthoDB" id="9800375at2"/>
<dbReference type="GO" id="GO:0071978">
    <property type="term" value="P:bacterial-type flagellum-dependent swarming motility"/>
    <property type="evidence" value="ECO:0007669"/>
    <property type="project" value="TreeGrafter"/>
</dbReference>
<dbReference type="InterPro" id="IPR020013">
    <property type="entry name" value="Flagellar_FlgE/F/G"/>
</dbReference>
<evidence type="ECO:0000259" key="5">
    <source>
        <dbReference type="Pfam" id="PF22692"/>
    </source>
</evidence>
<evidence type="ECO:0000256" key="1">
    <source>
        <dbReference type="ARBA" id="ARBA00009677"/>
    </source>
</evidence>
<name>A0A1M5QZS1_9FIRM</name>
<feature type="domain" description="Flagellar basal body rod protein N-terminal" evidence="3">
    <location>
        <begin position="5"/>
        <end position="35"/>
    </location>
</feature>
<dbReference type="Pfam" id="PF22692">
    <property type="entry name" value="LlgE_F_G_D1"/>
    <property type="match status" value="1"/>
</dbReference>
<dbReference type="InterPro" id="IPR019776">
    <property type="entry name" value="Flagellar_basal_body_rod_CS"/>
</dbReference>
<reference evidence="7" key="1">
    <citation type="submission" date="2016-11" db="EMBL/GenBank/DDBJ databases">
        <authorList>
            <person name="Varghese N."/>
            <person name="Submissions S."/>
        </authorList>
    </citation>
    <scope>NUCLEOTIDE SEQUENCE [LARGE SCALE GENOMIC DNA]</scope>
    <source>
        <strain evidence="7">DSM 15285</strain>
    </source>
</reference>
<dbReference type="PANTHER" id="PTHR30435">
    <property type="entry name" value="FLAGELLAR PROTEIN"/>
    <property type="match status" value="1"/>
</dbReference>
<dbReference type="PANTHER" id="PTHR30435:SF19">
    <property type="entry name" value="FLAGELLAR BASAL-BODY ROD PROTEIN FLGG"/>
    <property type="match status" value="1"/>
</dbReference>
<dbReference type="AlphaFoldDB" id="A0A1M5QZS1"/>
<dbReference type="NCBIfam" id="TIGR03506">
    <property type="entry name" value="FlgEFG_subfam"/>
    <property type="match status" value="1"/>
</dbReference>
<dbReference type="Pfam" id="PF06429">
    <property type="entry name" value="Flg_bbr_C"/>
    <property type="match status" value="1"/>
</dbReference>
<evidence type="ECO:0000259" key="4">
    <source>
        <dbReference type="Pfam" id="PF06429"/>
    </source>
</evidence>
<feature type="domain" description="Flagellar hook protein FlgE/F/G-like D1" evidence="5">
    <location>
        <begin position="201"/>
        <end position="262"/>
    </location>
</feature>
<organism evidence="6 7">
    <name type="scientific">Tepidibacter thalassicus DSM 15285</name>
    <dbReference type="NCBI Taxonomy" id="1123350"/>
    <lineage>
        <taxon>Bacteria</taxon>
        <taxon>Bacillati</taxon>
        <taxon>Bacillota</taxon>
        <taxon>Clostridia</taxon>
        <taxon>Peptostreptococcales</taxon>
        <taxon>Peptostreptococcaceae</taxon>
        <taxon>Tepidibacter</taxon>
    </lineage>
</organism>
<comment type="similarity">
    <text evidence="1 2">Belongs to the flagella basal body rod proteins family.</text>
</comment>
<dbReference type="SUPFAM" id="SSF117143">
    <property type="entry name" value="Flagellar hook protein flgE"/>
    <property type="match status" value="1"/>
</dbReference>
<keyword evidence="7" id="KW-1185">Reference proteome</keyword>
<sequence length="357" mass="39544">MFRGLYTVTSAMQTNQKKLDVVANNIANANTNGFKKDVVISEAFPEKLISKINGKLPSNPNNKGNLDVKRDGEGFFVTTPKGFFTVDSPMGRSYNRSLKFAVDNQGYLKTYTRDINKGVDTTTGFYVLDSNGNRIQVPDKNIEIDKVNGNILSNGQVIANIIYNPPKNVIGTINGGLRLDRIQTNFSLGQLIPTNNKLDFAIKGEGFFKIQTKSGIRYTRDGSFLINDKGQLVTQDGNYVLGKNGVITLSEDFKVTSDGKLYVDDSYVDQLDIVNVLNVNALRKEGNNLYKVEDNVNPNEEQFKGELIQGSLEGSNVSSINEMVDMISVLREYESDQKVIKAYDDMLGKAVNEIGKV</sequence>
<evidence type="ECO:0000313" key="7">
    <source>
        <dbReference type="Proteomes" id="UP000242520"/>
    </source>
</evidence>
<keyword evidence="6" id="KW-0282">Flagellum</keyword>
<comment type="subcellular location">
    <subcellularLocation>
        <location evidence="2">Bacterial flagellum basal body</location>
    </subcellularLocation>
</comment>
<dbReference type="GO" id="GO:0009425">
    <property type="term" value="C:bacterial-type flagellum basal body"/>
    <property type="evidence" value="ECO:0007669"/>
    <property type="project" value="UniProtKB-SubCell"/>
</dbReference>
<dbReference type="Pfam" id="PF00460">
    <property type="entry name" value="Flg_bb_rod"/>
    <property type="match status" value="1"/>
</dbReference>
<keyword evidence="6" id="KW-0966">Cell projection</keyword>
<dbReference type="InterPro" id="IPR010930">
    <property type="entry name" value="Flg_bb/hook_C_dom"/>
</dbReference>
<proteinExistence type="inferred from homology"/>